<evidence type="ECO:0000259" key="5">
    <source>
        <dbReference type="Pfam" id="PF25954"/>
    </source>
</evidence>
<feature type="coiled-coil region" evidence="2">
    <location>
        <begin position="183"/>
        <end position="210"/>
    </location>
</feature>
<dbReference type="SUPFAM" id="SSF111369">
    <property type="entry name" value="HlyD-like secretion proteins"/>
    <property type="match status" value="1"/>
</dbReference>
<dbReference type="InterPro" id="IPR058625">
    <property type="entry name" value="MdtA-like_BSH"/>
</dbReference>
<dbReference type="Pfam" id="PF25954">
    <property type="entry name" value="Beta-barrel_RND_2"/>
    <property type="match status" value="1"/>
</dbReference>
<evidence type="ECO:0000259" key="6">
    <source>
        <dbReference type="Pfam" id="PF25989"/>
    </source>
</evidence>
<dbReference type="InterPro" id="IPR058792">
    <property type="entry name" value="Beta-barrel_RND_2"/>
</dbReference>
<reference evidence="7 8" key="1">
    <citation type="submission" date="2018-03" db="EMBL/GenBank/DDBJ databases">
        <authorList>
            <person name="Keele B.F."/>
        </authorList>
    </citation>
    <scope>NUCLEOTIDE SEQUENCE [LARGE SCALE GENOMIC DNA]</scope>
    <source>
        <strain evidence="7 8">CECT 8626</strain>
    </source>
</reference>
<accession>A0A2R8BNK3</accession>
<feature type="chain" id="PRO_5015313201" evidence="3">
    <location>
        <begin position="36"/>
        <end position="408"/>
    </location>
</feature>
<keyword evidence="2" id="KW-0175">Coiled coil</keyword>
<dbReference type="GO" id="GO:0015562">
    <property type="term" value="F:efflux transmembrane transporter activity"/>
    <property type="evidence" value="ECO:0007669"/>
    <property type="project" value="TreeGrafter"/>
</dbReference>
<dbReference type="InterPro" id="IPR058637">
    <property type="entry name" value="YknX-like_C"/>
</dbReference>
<proteinExistence type="inferred from homology"/>
<evidence type="ECO:0000256" key="1">
    <source>
        <dbReference type="ARBA" id="ARBA00009477"/>
    </source>
</evidence>
<evidence type="ECO:0000256" key="2">
    <source>
        <dbReference type="SAM" id="Coils"/>
    </source>
</evidence>
<feature type="domain" description="CusB-like beta-barrel" evidence="5">
    <location>
        <begin position="253"/>
        <end position="318"/>
    </location>
</feature>
<protein>
    <submittedName>
        <fullName evidence="7">Multidrug resistance protein MdtE</fullName>
    </submittedName>
</protein>
<evidence type="ECO:0000256" key="3">
    <source>
        <dbReference type="SAM" id="SignalP"/>
    </source>
</evidence>
<name>A0A2R8BNK3_9RHOB</name>
<dbReference type="NCBIfam" id="TIGR01730">
    <property type="entry name" value="RND_mfp"/>
    <property type="match status" value="1"/>
</dbReference>
<feature type="signal peptide" evidence="3">
    <location>
        <begin position="1"/>
        <end position="35"/>
    </location>
</feature>
<comment type="similarity">
    <text evidence="1">Belongs to the membrane fusion protein (MFP) (TC 8.A.1) family.</text>
</comment>
<dbReference type="PANTHER" id="PTHR30469:SF15">
    <property type="entry name" value="HLYD FAMILY OF SECRETION PROTEINS"/>
    <property type="match status" value="1"/>
</dbReference>
<dbReference type="Gene3D" id="1.10.287.470">
    <property type="entry name" value="Helix hairpin bin"/>
    <property type="match status" value="1"/>
</dbReference>
<dbReference type="Gene3D" id="2.40.420.20">
    <property type="match status" value="1"/>
</dbReference>
<sequence length="408" mass="42292">MNQPRPGMAATRGRRRLKLVACALMLLSMSTSAHADGSATAAVVAPVTPRITVSEVSARVVIGRVPFSGTLVPVQEVLVFPQVSGFAIDQLNFDIGDAVDKGDILANLNKRSLEAQLAQADAELARALAAVSQARSQITSAEASAVQARAGLDRSERLMTSGNITQSSLDQAVATAQTAEAALSSAKDGLAVAEAQLQQVQAQRDIAALNFDHATIRAPASGIVSARNGQIGAIATSGGEPIFRLIADADIEVEAEIIETALGQINVDDRVTLDIAGIGASVGAVRRIAPVVDTRSRLGTVRITPEATSGLRPGLFTSGWIVTEEREALTVPAAAVLADRDGTFVLVVEDGVIEKRPVTAGLIWDGRREIVSGVTGSEFVVARAGAFFSDGDSVDPVLSETADEGSGQ</sequence>
<feature type="domain" description="Multidrug resistance protein MdtA-like barrel-sandwich hybrid" evidence="4">
    <location>
        <begin position="77"/>
        <end position="238"/>
    </location>
</feature>
<feature type="domain" description="YknX-like C-terminal permuted SH3-like" evidence="6">
    <location>
        <begin position="328"/>
        <end position="395"/>
    </location>
</feature>
<dbReference type="GO" id="GO:1990281">
    <property type="term" value="C:efflux pump complex"/>
    <property type="evidence" value="ECO:0007669"/>
    <property type="project" value="TreeGrafter"/>
</dbReference>
<feature type="coiled-coil region" evidence="2">
    <location>
        <begin position="110"/>
        <end position="137"/>
    </location>
</feature>
<evidence type="ECO:0000313" key="8">
    <source>
        <dbReference type="Proteomes" id="UP000244924"/>
    </source>
</evidence>
<dbReference type="Gene3D" id="2.40.30.170">
    <property type="match status" value="1"/>
</dbReference>
<gene>
    <name evidence="7" type="primary">mdtE</name>
    <name evidence="7" type="ORF">DEA8626_03969</name>
</gene>
<keyword evidence="3" id="KW-0732">Signal</keyword>
<dbReference type="PANTHER" id="PTHR30469">
    <property type="entry name" value="MULTIDRUG RESISTANCE PROTEIN MDTA"/>
    <property type="match status" value="1"/>
</dbReference>
<dbReference type="Proteomes" id="UP000244924">
    <property type="component" value="Unassembled WGS sequence"/>
</dbReference>
<keyword evidence="8" id="KW-1185">Reference proteome</keyword>
<dbReference type="EMBL" id="OMOQ01000006">
    <property type="protein sequence ID" value="SPH24936.1"/>
    <property type="molecule type" value="Genomic_DNA"/>
</dbReference>
<dbReference type="Pfam" id="PF25989">
    <property type="entry name" value="YknX_C"/>
    <property type="match status" value="1"/>
</dbReference>
<evidence type="ECO:0000313" key="7">
    <source>
        <dbReference type="EMBL" id="SPH24936.1"/>
    </source>
</evidence>
<dbReference type="InterPro" id="IPR006143">
    <property type="entry name" value="RND_pump_MFP"/>
</dbReference>
<organism evidence="7 8">
    <name type="scientific">Albidovulum aquaemixtae</name>
    <dbReference type="NCBI Taxonomy" id="1542388"/>
    <lineage>
        <taxon>Bacteria</taxon>
        <taxon>Pseudomonadati</taxon>
        <taxon>Pseudomonadota</taxon>
        <taxon>Alphaproteobacteria</taxon>
        <taxon>Rhodobacterales</taxon>
        <taxon>Paracoccaceae</taxon>
        <taxon>Albidovulum</taxon>
    </lineage>
</organism>
<evidence type="ECO:0000259" key="4">
    <source>
        <dbReference type="Pfam" id="PF25917"/>
    </source>
</evidence>
<dbReference type="AlphaFoldDB" id="A0A2R8BNK3"/>
<dbReference type="Pfam" id="PF25917">
    <property type="entry name" value="BSH_RND"/>
    <property type="match status" value="1"/>
</dbReference>
<dbReference type="Gene3D" id="2.40.50.100">
    <property type="match status" value="1"/>
</dbReference>